<sequence>MIFEKWEKLPIFKKALEIQDIVLHITETVENTDIDFKSEVESEMVKRNIEYLKENALIIPAKIAGAADEDMLYDIKMENAAIIRKAARELITDIRGIQMFGFKDTEYLDILRHEVEEFRVLFAEWVKTFDCWNYIIDRWGLFNPPGVNYDDVDPEDLL</sequence>
<dbReference type="OrthoDB" id="893100at2"/>
<protein>
    <submittedName>
        <fullName evidence="1">Uncharacterized protein</fullName>
    </submittedName>
</protein>
<proteinExistence type="predicted"/>
<gene>
    <name evidence="1" type="ORF">PK35_02090</name>
</gene>
<organism evidence="1 2">
    <name type="scientific">Neotamlana nanhaiensis</name>
    <dbReference type="NCBI Taxonomy" id="1382798"/>
    <lineage>
        <taxon>Bacteria</taxon>
        <taxon>Pseudomonadati</taxon>
        <taxon>Bacteroidota</taxon>
        <taxon>Flavobacteriia</taxon>
        <taxon>Flavobacteriales</taxon>
        <taxon>Flavobacteriaceae</taxon>
        <taxon>Neotamlana</taxon>
    </lineage>
</organism>
<evidence type="ECO:0000313" key="1">
    <source>
        <dbReference type="EMBL" id="KJD34595.1"/>
    </source>
</evidence>
<dbReference type="EMBL" id="JTDV01000001">
    <property type="protein sequence ID" value="KJD34595.1"/>
    <property type="molecule type" value="Genomic_DNA"/>
</dbReference>
<dbReference type="STRING" id="1382798.PK35_02090"/>
<name>A0A0D7W645_9FLAO</name>
<reference evidence="1 2" key="1">
    <citation type="journal article" date="2015" name="Antonie Van Leeuwenhoek">
        <title>Tamlana nanhaiensis sp. nov., isolated from surface seawater collected from the South China Sea.</title>
        <authorList>
            <person name="Liu X."/>
            <person name="Lai Q."/>
            <person name="Du Y."/>
            <person name="Li G."/>
            <person name="Sun F."/>
            <person name="Shao Z."/>
        </authorList>
    </citation>
    <scope>NUCLEOTIDE SEQUENCE [LARGE SCALE GENOMIC DNA]</scope>
    <source>
        <strain evidence="1 2">FHC16</strain>
    </source>
</reference>
<keyword evidence="2" id="KW-1185">Reference proteome</keyword>
<accession>A0A0D7W645</accession>
<dbReference type="AlphaFoldDB" id="A0A0D7W645"/>
<evidence type="ECO:0000313" key="2">
    <source>
        <dbReference type="Proteomes" id="UP000032361"/>
    </source>
</evidence>
<dbReference type="RefSeq" id="WP_044624980.1">
    <property type="nucleotide sequence ID" value="NZ_JTDV01000001.1"/>
</dbReference>
<dbReference type="Proteomes" id="UP000032361">
    <property type="component" value="Unassembled WGS sequence"/>
</dbReference>
<comment type="caution">
    <text evidence="1">The sequence shown here is derived from an EMBL/GenBank/DDBJ whole genome shotgun (WGS) entry which is preliminary data.</text>
</comment>
<dbReference type="PATRIC" id="fig|1382798.3.peg.422"/>